<protein>
    <submittedName>
        <fullName evidence="1">Uncharacterized protein</fullName>
    </submittedName>
</protein>
<reference evidence="1 2" key="1">
    <citation type="submission" date="2024-11" db="EMBL/GenBank/DDBJ databases">
        <title>Chromosome-level genome assembly of Eucalyptus globulus Labill. provides insights into its genome evolution.</title>
        <authorList>
            <person name="Li X."/>
        </authorList>
    </citation>
    <scope>NUCLEOTIDE SEQUENCE [LARGE SCALE GENOMIC DNA]</scope>
    <source>
        <strain evidence="1">CL2024</strain>
        <tissue evidence="1">Fresh tender leaves</tissue>
    </source>
</reference>
<dbReference type="Proteomes" id="UP001634007">
    <property type="component" value="Unassembled WGS sequence"/>
</dbReference>
<keyword evidence="2" id="KW-1185">Reference proteome</keyword>
<dbReference type="EMBL" id="JBJKBG010000006">
    <property type="protein sequence ID" value="KAL3737249.1"/>
    <property type="molecule type" value="Genomic_DNA"/>
</dbReference>
<sequence>MQKDDDWGLKRKTRLDSDKPRWRKQSHRARRSVAVRGWRPRDETWDRTSEWPRKRKMGGRFVTLKGLNRIASVMCEYCKIRPIYTADYEKSLMRDH</sequence>
<gene>
    <name evidence="1" type="ORF">ACJRO7_026076</name>
</gene>
<accession>A0ABD3KFZ7</accession>
<evidence type="ECO:0000313" key="2">
    <source>
        <dbReference type="Proteomes" id="UP001634007"/>
    </source>
</evidence>
<evidence type="ECO:0000313" key="1">
    <source>
        <dbReference type="EMBL" id="KAL3737249.1"/>
    </source>
</evidence>
<dbReference type="AlphaFoldDB" id="A0ABD3KFZ7"/>
<organism evidence="1 2">
    <name type="scientific">Eucalyptus globulus</name>
    <name type="common">Tasmanian blue gum</name>
    <dbReference type="NCBI Taxonomy" id="34317"/>
    <lineage>
        <taxon>Eukaryota</taxon>
        <taxon>Viridiplantae</taxon>
        <taxon>Streptophyta</taxon>
        <taxon>Embryophyta</taxon>
        <taxon>Tracheophyta</taxon>
        <taxon>Spermatophyta</taxon>
        <taxon>Magnoliopsida</taxon>
        <taxon>eudicotyledons</taxon>
        <taxon>Gunneridae</taxon>
        <taxon>Pentapetalae</taxon>
        <taxon>rosids</taxon>
        <taxon>malvids</taxon>
        <taxon>Myrtales</taxon>
        <taxon>Myrtaceae</taxon>
        <taxon>Myrtoideae</taxon>
        <taxon>Eucalypteae</taxon>
        <taxon>Eucalyptus</taxon>
    </lineage>
</organism>
<comment type="caution">
    <text evidence="1">The sequence shown here is derived from an EMBL/GenBank/DDBJ whole genome shotgun (WGS) entry which is preliminary data.</text>
</comment>
<name>A0ABD3KFZ7_EUCGL</name>
<proteinExistence type="predicted"/>